<keyword evidence="6 9" id="KW-1133">Transmembrane helix</keyword>
<keyword evidence="4 9" id="KW-0812">Transmembrane</keyword>
<feature type="transmembrane region" description="Helical" evidence="9">
    <location>
        <begin position="178"/>
        <end position="199"/>
    </location>
</feature>
<evidence type="ECO:0000256" key="7">
    <source>
        <dbReference type="ARBA" id="ARBA00023136"/>
    </source>
</evidence>
<evidence type="ECO:0000256" key="5">
    <source>
        <dbReference type="ARBA" id="ARBA00022824"/>
    </source>
</evidence>
<feature type="transmembrane region" description="Helical" evidence="9">
    <location>
        <begin position="452"/>
        <end position="470"/>
    </location>
</feature>
<comment type="pathway">
    <text evidence="2">Protein modification; protein glycosylation.</text>
</comment>
<comment type="similarity">
    <text evidence="3 9">Belongs to the RFT1 family.</text>
</comment>
<comment type="caution">
    <text evidence="10">The sequence shown here is derived from an EMBL/GenBank/DDBJ whole genome shotgun (WGS) entry which is preliminary data.</text>
</comment>
<proteinExistence type="inferred from homology"/>
<evidence type="ECO:0000256" key="2">
    <source>
        <dbReference type="ARBA" id="ARBA00004922"/>
    </source>
</evidence>
<evidence type="ECO:0000313" key="10">
    <source>
        <dbReference type="EMBL" id="KAK6622566.1"/>
    </source>
</evidence>
<evidence type="ECO:0000256" key="1">
    <source>
        <dbReference type="ARBA" id="ARBA00004477"/>
    </source>
</evidence>
<evidence type="ECO:0000256" key="6">
    <source>
        <dbReference type="ARBA" id="ARBA00022989"/>
    </source>
</evidence>
<evidence type="ECO:0000256" key="4">
    <source>
        <dbReference type="ARBA" id="ARBA00022692"/>
    </source>
</evidence>
<keyword evidence="11" id="KW-1185">Reference proteome</keyword>
<keyword evidence="5" id="KW-0256">Endoplasmic reticulum</keyword>
<comment type="function">
    <text evidence="8 9">Intramembrane glycolipid transporter that operates in the biosynthetic pathway of dolichol-linked oligosaccharides, the glycan precursors employed in protein asparagine (N)-glycosylation. The sequential addition of sugars to dolichol pyrophosphate produces dolichol-linked oligosaccharides containing fourteen sugars, including two GlcNAcs, nine mannoses and three glucoses. Once assembled, the oligosaccharide is transferred from the lipid to nascent proteins by oligosaccharyltransferases. The assembly of dolichol-linked oligosaccharides begins on the cytosolic side of the endoplasmic reticulum membrane and finishes in its lumen. RFT1 could mediate the translocation of the cytosolically oriented intermediate DolPP-GlcNAc2Man5, produced by ALG11, into the ER lumen where dolichol-linked oligosaccharides assembly continues. However, the intramembrane lipid transporter activity could not be confirmed in vitro.</text>
</comment>
<feature type="transmembrane region" description="Helical" evidence="9">
    <location>
        <begin position="542"/>
        <end position="559"/>
    </location>
</feature>
<organism evidence="10 11">
    <name type="scientific">Polyplax serrata</name>
    <name type="common">Common mouse louse</name>
    <dbReference type="NCBI Taxonomy" id="468196"/>
    <lineage>
        <taxon>Eukaryota</taxon>
        <taxon>Metazoa</taxon>
        <taxon>Ecdysozoa</taxon>
        <taxon>Arthropoda</taxon>
        <taxon>Hexapoda</taxon>
        <taxon>Insecta</taxon>
        <taxon>Pterygota</taxon>
        <taxon>Neoptera</taxon>
        <taxon>Paraneoptera</taxon>
        <taxon>Psocodea</taxon>
        <taxon>Troctomorpha</taxon>
        <taxon>Phthiraptera</taxon>
        <taxon>Anoplura</taxon>
        <taxon>Polyplacidae</taxon>
        <taxon>Polyplax</taxon>
    </lineage>
</organism>
<keyword evidence="7 9" id="KW-0472">Membrane</keyword>
<sequence length="581" mass="66692">MSGNILDSTVKSASLNVIFQVFVKGITFLLNAFILRYITQEVVGVMNVRLLLLESTILFLSREAFRRAALSQRELCSWQQIINLIWLMVPLSLLISFICIFLWLYLLEVPPTTVTLHYNIAVLVISASCVIEIVGEPPFIVAQAYLFIKLKVVLGALVVLLRTIIFIPWVIYAPKEAVLAFSVAQIVANVAYCISYYYFFNWYVKHNSSINKFKTKNFCEGKIKQFLNRSETKNNSYRIRSREIKVSKTIEKCQANTTAYNEEFPFTSITEFLPNFSGPQEWLHPCSAWLTWSFLKQGILKQILTEGEQYIMTLFSVLSFKEQGIYDIINNLGSLIVRFLFRPVEESLYFYFTQMISRDVPMKNQDHKNVVEVARVLHQSLSCFVDIGLLIFTFGQSYSSLLLYYYGGETIVSGEGPKLLRAHSFSVILLGINGITECYAFSTMTALQLNKYNYIMAAFSVMFLVVSWSLTKFLGGLGFIIANCCNMLARIIHSVWFIRKSFYHSKLQPLSGMIPTRYYFISLCVTLIITKISEMYCNNIQHFTVGVLCLTSVAGVWSLERQDIIHLAKQKWCTSKIRKYI</sequence>
<evidence type="ECO:0000256" key="8">
    <source>
        <dbReference type="ARBA" id="ARBA00045912"/>
    </source>
</evidence>
<feature type="transmembrane region" description="Helical" evidence="9">
    <location>
        <begin position="21"/>
        <end position="38"/>
    </location>
</feature>
<feature type="transmembrane region" description="Helical" evidence="9">
    <location>
        <begin position="419"/>
        <end position="440"/>
    </location>
</feature>
<feature type="transmembrane region" description="Helical" evidence="9">
    <location>
        <begin position="518"/>
        <end position="536"/>
    </location>
</feature>
<name>A0ABR1AMT0_POLSC</name>
<protein>
    <recommendedName>
        <fullName evidence="9">Protein RFT1 homolog</fullName>
    </recommendedName>
</protein>
<dbReference type="PANTHER" id="PTHR13117:SF5">
    <property type="entry name" value="PROTEIN RFT1 HOMOLOG"/>
    <property type="match status" value="1"/>
</dbReference>
<feature type="transmembrane region" description="Helical" evidence="9">
    <location>
        <begin position="118"/>
        <end position="140"/>
    </location>
</feature>
<dbReference type="PANTHER" id="PTHR13117">
    <property type="entry name" value="ENDOPLASMIC RETICULUM MULTISPAN TRANSMEMBRANE PROTEIN-RELATED"/>
    <property type="match status" value="1"/>
</dbReference>
<gene>
    <name evidence="10" type="ORF">RUM44_002378</name>
</gene>
<dbReference type="Pfam" id="PF04506">
    <property type="entry name" value="Rft-1"/>
    <property type="match status" value="1"/>
</dbReference>
<feature type="transmembrane region" description="Helical" evidence="9">
    <location>
        <begin position="476"/>
        <end position="498"/>
    </location>
</feature>
<evidence type="ECO:0000313" key="11">
    <source>
        <dbReference type="Proteomes" id="UP001359485"/>
    </source>
</evidence>
<comment type="subcellular location">
    <subcellularLocation>
        <location evidence="1 9">Endoplasmic reticulum membrane</location>
        <topology evidence="1 9">Multi-pass membrane protein</topology>
    </subcellularLocation>
</comment>
<feature type="transmembrane region" description="Helical" evidence="9">
    <location>
        <begin position="152"/>
        <end position="172"/>
    </location>
</feature>
<dbReference type="EMBL" id="JAWJWF010000047">
    <property type="protein sequence ID" value="KAK6622566.1"/>
    <property type="molecule type" value="Genomic_DNA"/>
</dbReference>
<evidence type="ECO:0000256" key="9">
    <source>
        <dbReference type="RuleBase" id="RU365067"/>
    </source>
</evidence>
<feature type="transmembrane region" description="Helical" evidence="9">
    <location>
        <begin position="384"/>
        <end position="407"/>
    </location>
</feature>
<accession>A0ABR1AMT0</accession>
<feature type="transmembrane region" description="Helical" evidence="9">
    <location>
        <begin position="44"/>
        <end position="60"/>
    </location>
</feature>
<reference evidence="10 11" key="1">
    <citation type="submission" date="2023-09" db="EMBL/GenBank/DDBJ databases">
        <title>Genomes of two closely related lineages of the louse Polyplax serrata with different host specificities.</title>
        <authorList>
            <person name="Martinu J."/>
            <person name="Tarabai H."/>
            <person name="Stefka J."/>
            <person name="Hypsa V."/>
        </authorList>
    </citation>
    <scope>NUCLEOTIDE SEQUENCE [LARGE SCALE GENOMIC DNA]</scope>
    <source>
        <strain evidence="10">98ZLc_SE</strain>
    </source>
</reference>
<dbReference type="InterPro" id="IPR007594">
    <property type="entry name" value="RFT1"/>
</dbReference>
<feature type="transmembrane region" description="Helical" evidence="9">
    <location>
        <begin position="81"/>
        <end position="106"/>
    </location>
</feature>
<dbReference type="Proteomes" id="UP001359485">
    <property type="component" value="Unassembled WGS sequence"/>
</dbReference>
<evidence type="ECO:0000256" key="3">
    <source>
        <dbReference type="ARBA" id="ARBA00010288"/>
    </source>
</evidence>